<organism evidence="2">
    <name type="scientific">Candidatus Kentrum sp. SD</name>
    <dbReference type="NCBI Taxonomy" id="2126332"/>
    <lineage>
        <taxon>Bacteria</taxon>
        <taxon>Pseudomonadati</taxon>
        <taxon>Pseudomonadota</taxon>
        <taxon>Gammaproteobacteria</taxon>
        <taxon>Candidatus Kentrum</taxon>
    </lineage>
</organism>
<dbReference type="EMBL" id="CAADHB010000124">
    <property type="protein sequence ID" value="VFK80533.1"/>
    <property type="molecule type" value="Genomic_DNA"/>
</dbReference>
<accession>A0A450YUD7</accession>
<dbReference type="AlphaFoldDB" id="A0A450YUD7"/>
<evidence type="ECO:0000313" key="3">
    <source>
        <dbReference type="EMBL" id="VFK48611.1"/>
    </source>
</evidence>
<dbReference type="EMBL" id="CAADFU010000132">
    <property type="protein sequence ID" value="VFK48611.1"/>
    <property type="molecule type" value="Genomic_DNA"/>
</dbReference>
<evidence type="ECO:0000313" key="2">
    <source>
        <dbReference type="EMBL" id="VFK45180.1"/>
    </source>
</evidence>
<gene>
    <name evidence="4" type="ORF">BECKSD772D_GA0070982_11246</name>
    <name evidence="3" type="ORF">BECKSD772E_GA0070983_11327</name>
    <name evidence="2" type="ORF">BECKSD772F_GA0070984_12133</name>
</gene>
<dbReference type="EMBL" id="CAADFR010000213">
    <property type="protein sequence ID" value="VFK45180.1"/>
    <property type="molecule type" value="Genomic_DNA"/>
</dbReference>
<name>A0A450YUD7_9GAMM</name>
<feature type="region of interest" description="Disordered" evidence="1">
    <location>
        <begin position="1"/>
        <end position="23"/>
    </location>
</feature>
<evidence type="ECO:0000313" key="4">
    <source>
        <dbReference type="EMBL" id="VFK80533.1"/>
    </source>
</evidence>
<sequence length="97" mass="11071">MNDPDSFLTRETSQPGGNHHLEQENKRFRTFISTLRNLIEAVDRHGDGADVMKLLDGILESALYLYSILLACQSGGREDRQLRLSDDRSDRPWLVAK</sequence>
<protein>
    <submittedName>
        <fullName evidence="2">Uncharacterized protein</fullName>
    </submittedName>
</protein>
<reference evidence="2" key="1">
    <citation type="submission" date="2019-02" db="EMBL/GenBank/DDBJ databases">
        <authorList>
            <person name="Gruber-Vodicka R. H."/>
            <person name="Seah K. B. B."/>
        </authorList>
    </citation>
    <scope>NUCLEOTIDE SEQUENCE</scope>
    <source>
        <strain evidence="4">BECK_S127</strain>
        <strain evidence="3">BECK_S1320</strain>
        <strain evidence="2">BECK_S1321</strain>
    </source>
</reference>
<evidence type="ECO:0000256" key="1">
    <source>
        <dbReference type="SAM" id="MobiDB-lite"/>
    </source>
</evidence>
<proteinExistence type="predicted"/>